<evidence type="ECO:0000256" key="2">
    <source>
        <dbReference type="SAM" id="MobiDB-lite"/>
    </source>
</evidence>
<dbReference type="GO" id="GO:0003993">
    <property type="term" value="F:acid phosphatase activity"/>
    <property type="evidence" value="ECO:0007669"/>
    <property type="project" value="InterPro"/>
</dbReference>
<keyword evidence="1" id="KW-0732">Signal</keyword>
<name>A0A6A6K730_HEVBR</name>
<dbReference type="EMBL" id="JAAGAX010000018">
    <property type="protein sequence ID" value="KAF2284517.1"/>
    <property type="molecule type" value="Genomic_DNA"/>
</dbReference>
<comment type="caution">
    <text evidence="3">The sequence shown here is derived from an EMBL/GenBank/DDBJ whole genome shotgun (WGS) entry which is preliminary data.</text>
</comment>
<dbReference type="AlphaFoldDB" id="A0A6A6K730"/>
<reference evidence="3 4" key="1">
    <citation type="journal article" date="2020" name="Mol. Plant">
        <title>The Chromosome-Based Rubber Tree Genome Provides New Insights into Spurge Genome Evolution and Rubber Biosynthesis.</title>
        <authorList>
            <person name="Liu J."/>
            <person name="Shi C."/>
            <person name="Shi C.C."/>
            <person name="Li W."/>
            <person name="Zhang Q.J."/>
            <person name="Zhang Y."/>
            <person name="Li K."/>
            <person name="Lu H.F."/>
            <person name="Shi C."/>
            <person name="Zhu S.T."/>
            <person name="Xiao Z.Y."/>
            <person name="Nan H."/>
            <person name="Yue Y."/>
            <person name="Zhu X.G."/>
            <person name="Wu Y."/>
            <person name="Hong X.N."/>
            <person name="Fan G.Y."/>
            <person name="Tong Y."/>
            <person name="Zhang D."/>
            <person name="Mao C.L."/>
            <person name="Liu Y.L."/>
            <person name="Hao S.J."/>
            <person name="Liu W.Q."/>
            <person name="Lv M.Q."/>
            <person name="Zhang H.B."/>
            <person name="Liu Y."/>
            <person name="Hu-Tang G.R."/>
            <person name="Wang J.P."/>
            <person name="Wang J.H."/>
            <person name="Sun Y.H."/>
            <person name="Ni S.B."/>
            <person name="Chen W.B."/>
            <person name="Zhang X.C."/>
            <person name="Jiao Y.N."/>
            <person name="Eichler E.E."/>
            <person name="Li G.H."/>
            <person name="Liu X."/>
            <person name="Gao L.Z."/>
        </authorList>
    </citation>
    <scope>NUCLEOTIDE SEQUENCE [LARGE SCALE GENOMIC DNA]</scope>
    <source>
        <strain evidence="4">cv. GT1</strain>
        <tissue evidence="3">Leaf</tissue>
    </source>
</reference>
<organism evidence="3 4">
    <name type="scientific">Hevea brasiliensis</name>
    <name type="common">Para rubber tree</name>
    <name type="synonym">Siphonia brasiliensis</name>
    <dbReference type="NCBI Taxonomy" id="3981"/>
    <lineage>
        <taxon>Eukaryota</taxon>
        <taxon>Viridiplantae</taxon>
        <taxon>Streptophyta</taxon>
        <taxon>Embryophyta</taxon>
        <taxon>Tracheophyta</taxon>
        <taxon>Spermatophyta</taxon>
        <taxon>Magnoliopsida</taxon>
        <taxon>eudicotyledons</taxon>
        <taxon>Gunneridae</taxon>
        <taxon>Pentapetalae</taxon>
        <taxon>rosids</taxon>
        <taxon>fabids</taxon>
        <taxon>Malpighiales</taxon>
        <taxon>Euphorbiaceae</taxon>
        <taxon>Crotonoideae</taxon>
        <taxon>Micrandreae</taxon>
        <taxon>Hevea</taxon>
    </lineage>
</organism>
<dbReference type="Gene3D" id="3.60.21.10">
    <property type="match status" value="1"/>
</dbReference>
<protein>
    <submittedName>
        <fullName evidence="3">Uncharacterized protein</fullName>
    </submittedName>
</protein>
<keyword evidence="4" id="KW-1185">Reference proteome</keyword>
<dbReference type="InterPro" id="IPR039331">
    <property type="entry name" value="PAPs-like"/>
</dbReference>
<dbReference type="Proteomes" id="UP000467840">
    <property type="component" value="Chromosome 12"/>
</dbReference>
<sequence>MAVMGDLGLAYSTRPELVLPVHAYERSNRVCNHKLDPCGPVYITVGDGGNLEKMAIEHVDEPGNFPEPSTTPDPCMGGFCAINFTTGPAADNALSSANAAPRRRLPSRTGSSSLSRNDSEGRIELCRDICGLKLRDGGPPTA</sequence>
<gene>
    <name evidence="3" type="ORF">GH714_026020</name>
</gene>
<feature type="compositionally biased region" description="Low complexity" evidence="2">
    <location>
        <begin position="91"/>
        <end position="100"/>
    </location>
</feature>
<evidence type="ECO:0000313" key="4">
    <source>
        <dbReference type="Proteomes" id="UP000467840"/>
    </source>
</evidence>
<proteinExistence type="predicted"/>
<evidence type="ECO:0000256" key="1">
    <source>
        <dbReference type="ARBA" id="ARBA00022729"/>
    </source>
</evidence>
<evidence type="ECO:0000313" key="3">
    <source>
        <dbReference type="EMBL" id="KAF2284517.1"/>
    </source>
</evidence>
<dbReference type="InterPro" id="IPR029052">
    <property type="entry name" value="Metallo-depent_PP-like"/>
</dbReference>
<dbReference type="PANTHER" id="PTHR22953">
    <property type="entry name" value="ACID PHOSPHATASE RELATED"/>
    <property type="match status" value="1"/>
</dbReference>
<accession>A0A6A6K730</accession>
<feature type="region of interest" description="Disordered" evidence="2">
    <location>
        <begin position="91"/>
        <end position="119"/>
    </location>
</feature>
<dbReference type="PANTHER" id="PTHR22953:SF15">
    <property type="entry name" value="PURPLE ACID PHOSPHATASE 13"/>
    <property type="match status" value="1"/>
</dbReference>